<dbReference type="Proteomes" id="UP000734854">
    <property type="component" value="Unassembled WGS sequence"/>
</dbReference>
<gene>
    <name evidence="1" type="ORF">ZIOFF_065632</name>
</gene>
<name>A0A8J5EXI6_ZINOF</name>
<keyword evidence="2" id="KW-1185">Reference proteome</keyword>
<sequence length="146" mass="16760">MADVVATAVVDELLRSMQATCDSFPPDRVQHLCVLAHRNHHAIQIRRSSYHDVIRVLEIQKALDLTGMQTYFVNNTRVVFLNEHPQPRPDKGVTNCEICYRNLVDSFRFAPSDTRSSNLPHVSPLFSFCSTKIPHQLFNEMRVLAR</sequence>
<dbReference type="AlphaFoldDB" id="A0A8J5EXI6"/>
<evidence type="ECO:0000313" key="2">
    <source>
        <dbReference type="Proteomes" id="UP000734854"/>
    </source>
</evidence>
<organism evidence="1 2">
    <name type="scientific">Zingiber officinale</name>
    <name type="common">Ginger</name>
    <name type="synonym">Amomum zingiber</name>
    <dbReference type="NCBI Taxonomy" id="94328"/>
    <lineage>
        <taxon>Eukaryota</taxon>
        <taxon>Viridiplantae</taxon>
        <taxon>Streptophyta</taxon>
        <taxon>Embryophyta</taxon>
        <taxon>Tracheophyta</taxon>
        <taxon>Spermatophyta</taxon>
        <taxon>Magnoliopsida</taxon>
        <taxon>Liliopsida</taxon>
        <taxon>Zingiberales</taxon>
        <taxon>Zingiberaceae</taxon>
        <taxon>Zingiber</taxon>
    </lineage>
</organism>
<dbReference type="Pfam" id="PF04640">
    <property type="entry name" value="PLATZ"/>
    <property type="match status" value="1"/>
</dbReference>
<dbReference type="EMBL" id="JACMSC010000018">
    <property type="protein sequence ID" value="KAG6476392.1"/>
    <property type="molecule type" value="Genomic_DNA"/>
</dbReference>
<dbReference type="PANTHER" id="PTHR31065:SF48">
    <property type="entry name" value="PLATZ TRANSCRIPTION FACTOR FAMILY PROTEIN"/>
    <property type="match status" value="1"/>
</dbReference>
<evidence type="ECO:0000313" key="1">
    <source>
        <dbReference type="EMBL" id="KAG6476392.1"/>
    </source>
</evidence>
<protein>
    <submittedName>
        <fullName evidence="1">Uncharacterized protein</fullName>
    </submittedName>
</protein>
<reference evidence="1 2" key="1">
    <citation type="submission" date="2020-08" db="EMBL/GenBank/DDBJ databases">
        <title>Plant Genome Project.</title>
        <authorList>
            <person name="Zhang R.-G."/>
        </authorList>
    </citation>
    <scope>NUCLEOTIDE SEQUENCE [LARGE SCALE GENOMIC DNA]</scope>
    <source>
        <tissue evidence="1">Rhizome</tissue>
    </source>
</reference>
<dbReference type="InterPro" id="IPR006734">
    <property type="entry name" value="PLATZ"/>
</dbReference>
<comment type="caution">
    <text evidence="1">The sequence shown here is derived from an EMBL/GenBank/DDBJ whole genome shotgun (WGS) entry which is preliminary data.</text>
</comment>
<proteinExistence type="predicted"/>
<dbReference type="PANTHER" id="PTHR31065">
    <property type="entry name" value="PLATZ TRANSCRIPTION FACTOR FAMILY PROTEIN"/>
    <property type="match status" value="1"/>
</dbReference>
<accession>A0A8J5EXI6</accession>